<proteinExistence type="predicted"/>
<evidence type="ECO:0000313" key="1">
    <source>
        <dbReference type="EMBL" id="SVD60549.1"/>
    </source>
</evidence>
<gene>
    <name evidence="1" type="ORF">METZ01_LOCUS413403</name>
</gene>
<protein>
    <submittedName>
        <fullName evidence="1">Uncharacterized protein</fullName>
    </submittedName>
</protein>
<reference evidence="1" key="1">
    <citation type="submission" date="2018-05" db="EMBL/GenBank/DDBJ databases">
        <authorList>
            <person name="Lanie J.A."/>
            <person name="Ng W.-L."/>
            <person name="Kazmierczak K.M."/>
            <person name="Andrzejewski T.M."/>
            <person name="Davidsen T.M."/>
            <person name="Wayne K.J."/>
            <person name="Tettelin H."/>
            <person name="Glass J.I."/>
            <person name="Rusch D."/>
            <person name="Podicherti R."/>
            <person name="Tsui H.-C.T."/>
            <person name="Winkler M.E."/>
        </authorList>
    </citation>
    <scope>NUCLEOTIDE SEQUENCE</scope>
</reference>
<name>A0A382WPG4_9ZZZZ</name>
<dbReference type="AlphaFoldDB" id="A0A382WPG4"/>
<accession>A0A382WPG4</accession>
<organism evidence="1">
    <name type="scientific">marine metagenome</name>
    <dbReference type="NCBI Taxonomy" id="408172"/>
    <lineage>
        <taxon>unclassified sequences</taxon>
        <taxon>metagenomes</taxon>
        <taxon>ecological metagenomes</taxon>
    </lineage>
</organism>
<sequence length="48" mass="5482">MTSEVKPTGVAPFSRNAIREWNPEELIAFEDDIAVEFNSRRIKAPVHL</sequence>
<dbReference type="EMBL" id="UINC01161390">
    <property type="protein sequence ID" value="SVD60549.1"/>
    <property type="molecule type" value="Genomic_DNA"/>
</dbReference>
<feature type="non-terminal residue" evidence="1">
    <location>
        <position position="48"/>
    </location>
</feature>